<evidence type="ECO:0000313" key="1">
    <source>
        <dbReference type="EMBL" id="SHO80725.1"/>
    </source>
</evidence>
<organism evidence="1">
    <name type="scientific">hydrothermal vent metagenome</name>
    <dbReference type="NCBI Taxonomy" id="652676"/>
    <lineage>
        <taxon>unclassified sequences</taxon>
        <taxon>metagenomes</taxon>
        <taxon>ecological metagenomes</taxon>
    </lineage>
</organism>
<gene>
    <name evidence="1" type="ORF">MNB_SV-15-984</name>
</gene>
<sequence length="69" mass="7796">MIDEMKDFSKENVQKALNSLRNPQRLKQIVATLKKESPAKYQSFRKAVSFDPQIAIMLDSLESKASGVP</sequence>
<reference evidence="1" key="1">
    <citation type="submission" date="2016-10" db="EMBL/GenBank/DDBJ databases">
        <authorList>
            <person name="de Groot N.N."/>
        </authorList>
    </citation>
    <scope>NUCLEOTIDE SEQUENCE</scope>
</reference>
<dbReference type="AlphaFoldDB" id="A0A1W1EIN0"/>
<protein>
    <submittedName>
        <fullName evidence="1">Uncharacterized protein</fullName>
    </submittedName>
</protein>
<proteinExistence type="predicted"/>
<dbReference type="EMBL" id="FRYL01000019">
    <property type="protein sequence ID" value="SHO80725.1"/>
    <property type="molecule type" value="Genomic_DNA"/>
</dbReference>
<accession>A0A1W1EIN0</accession>
<name>A0A1W1EIN0_9ZZZZ</name>